<accession>A0A7Y2PKE3</accession>
<dbReference type="InterPro" id="IPR036388">
    <property type="entry name" value="WH-like_DNA-bd_sf"/>
</dbReference>
<evidence type="ECO:0000256" key="1">
    <source>
        <dbReference type="ARBA" id="ARBA00023015"/>
    </source>
</evidence>
<dbReference type="SUPFAM" id="SSF46894">
    <property type="entry name" value="C-terminal effector domain of the bipartite response regulators"/>
    <property type="match status" value="1"/>
</dbReference>
<gene>
    <name evidence="4" type="ORF">HKI81_06345</name>
</gene>
<keyword evidence="1" id="KW-0805">Transcription regulation</keyword>
<dbReference type="SMART" id="SM00421">
    <property type="entry name" value="HTH_LUXR"/>
    <property type="match status" value="1"/>
</dbReference>
<evidence type="ECO:0000259" key="3">
    <source>
        <dbReference type="SMART" id="SM00421"/>
    </source>
</evidence>
<dbReference type="Gene3D" id="3.30.450.40">
    <property type="match status" value="1"/>
</dbReference>
<protein>
    <submittedName>
        <fullName evidence="4">Helix-turn-helix transcriptional regulator</fullName>
    </submittedName>
</protein>
<dbReference type="RefSeq" id="WP_170270889.1">
    <property type="nucleotide sequence ID" value="NZ_JABEQB010000015.1"/>
</dbReference>
<dbReference type="Gene3D" id="1.10.10.10">
    <property type="entry name" value="Winged helix-like DNA-binding domain superfamily/Winged helix DNA-binding domain"/>
    <property type="match status" value="1"/>
</dbReference>
<evidence type="ECO:0000313" key="4">
    <source>
        <dbReference type="EMBL" id="NNG66864.1"/>
    </source>
</evidence>
<sequence>MDKIIKFETHKGLFEQSWGRCLKRGLTPNKKLVALNNVKIVEDSKRYSLIKAFRKSIKDLRDINNFRNFIFLLTDKEGVILELDLPHADIDFYLKKGMVLKEEIAGTNAVSLAIREENIVVVRKEQHYIEDLKRLNCTAGPIFDKEGNLIGAVDISSEDEFNNDLVAVVFLLARYIERNYQEFEMERIKRKFDEIDIKILKLTAEGKTDKEIAKAINMSLSNIKYHKRKIFKLLGTRNVKDCIYKATKLDLI</sequence>
<name>A0A7Y2PKE3_9THEO</name>
<dbReference type="InterPro" id="IPR029016">
    <property type="entry name" value="GAF-like_dom_sf"/>
</dbReference>
<evidence type="ECO:0000313" key="5">
    <source>
        <dbReference type="Proteomes" id="UP000529861"/>
    </source>
</evidence>
<reference evidence="4 5" key="1">
    <citation type="submission" date="2020-04" db="EMBL/GenBank/DDBJ databases">
        <title>Draft genome sequence of Caldanaerobacter sunterraneus. strain 1523vc isolated from Griffin hot spring, Kamchatka, Russia.</title>
        <authorList>
            <person name="Toshchakov S.V."/>
            <person name="Podosokorskaya O.A."/>
            <person name="Kublanov I.V."/>
            <person name="Korzhenkov A."/>
            <person name="Patrushev M.V."/>
        </authorList>
    </citation>
    <scope>NUCLEOTIDE SEQUENCE [LARGE SCALE GENOMIC DNA]</scope>
    <source>
        <strain evidence="4 5">1523vc</strain>
    </source>
</reference>
<keyword evidence="2" id="KW-0804">Transcription</keyword>
<dbReference type="GO" id="GO:0003677">
    <property type="term" value="F:DNA binding"/>
    <property type="evidence" value="ECO:0007669"/>
    <property type="project" value="InterPro"/>
</dbReference>
<dbReference type="GO" id="GO:0006355">
    <property type="term" value="P:regulation of DNA-templated transcription"/>
    <property type="evidence" value="ECO:0007669"/>
    <property type="project" value="InterPro"/>
</dbReference>
<organism evidence="4 5">
    <name type="scientific">Caldanaerobacter subterraneus</name>
    <dbReference type="NCBI Taxonomy" id="911092"/>
    <lineage>
        <taxon>Bacteria</taxon>
        <taxon>Bacillati</taxon>
        <taxon>Bacillota</taxon>
        <taxon>Clostridia</taxon>
        <taxon>Thermoanaerobacterales</taxon>
        <taxon>Thermoanaerobacteraceae</taxon>
        <taxon>Caldanaerobacter</taxon>
    </lineage>
</organism>
<proteinExistence type="predicted"/>
<comment type="caution">
    <text evidence="4">The sequence shown here is derived from an EMBL/GenBank/DDBJ whole genome shotgun (WGS) entry which is preliminary data.</text>
</comment>
<dbReference type="InterPro" id="IPR000792">
    <property type="entry name" value="Tscrpt_reg_LuxR_C"/>
</dbReference>
<dbReference type="InterPro" id="IPR016032">
    <property type="entry name" value="Sig_transdc_resp-reg_C-effctor"/>
</dbReference>
<evidence type="ECO:0000256" key="2">
    <source>
        <dbReference type="ARBA" id="ARBA00023163"/>
    </source>
</evidence>
<dbReference type="EMBL" id="JABEQB010000015">
    <property type="protein sequence ID" value="NNG66864.1"/>
    <property type="molecule type" value="Genomic_DNA"/>
</dbReference>
<dbReference type="Proteomes" id="UP000529861">
    <property type="component" value="Unassembled WGS sequence"/>
</dbReference>
<feature type="domain" description="HTH luxR-type" evidence="3">
    <location>
        <begin position="189"/>
        <end position="246"/>
    </location>
</feature>
<dbReference type="AlphaFoldDB" id="A0A7Y2PKE3"/>
<dbReference type="Pfam" id="PF00196">
    <property type="entry name" value="GerE"/>
    <property type="match status" value="1"/>
</dbReference>